<keyword evidence="13" id="KW-0040">ANK repeat</keyword>
<dbReference type="Pfam" id="PF00520">
    <property type="entry name" value="Ion_trans"/>
    <property type="match status" value="1"/>
</dbReference>
<feature type="transmembrane region" description="Helical" evidence="15">
    <location>
        <begin position="298"/>
        <end position="318"/>
    </location>
</feature>
<evidence type="ECO:0000256" key="5">
    <source>
        <dbReference type="ARBA" id="ARBA00022673"/>
    </source>
</evidence>
<keyword evidence="11 15" id="KW-0472">Membrane</keyword>
<keyword evidence="10" id="KW-0406">Ion transport</keyword>
<feature type="transmembrane region" description="Helical" evidence="15">
    <location>
        <begin position="362"/>
        <end position="380"/>
    </location>
</feature>
<evidence type="ECO:0000256" key="8">
    <source>
        <dbReference type="ARBA" id="ARBA00022837"/>
    </source>
</evidence>
<dbReference type="GO" id="GO:0098703">
    <property type="term" value="P:calcium ion import across plasma membrane"/>
    <property type="evidence" value="ECO:0007669"/>
    <property type="project" value="TreeGrafter"/>
</dbReference>
<evidence type="ECO:0000313" key="17">
    <source>
        <dbReference type="EMBL" id="VVC86396.1"/>
    </source>
</evidence>
<sequence>MRSMGNAIRKLCSSANVQAVGSVLDRVISQPSSEDHTVLYKLADYKKGGILLDTYAKGGMMAAEKLIREEFSGYMYAGGRGRVINRAEYLRWKFRDQEQVVLPIEAALSPHDPLAKWEDHTACWQMSASSLHLAIAYSNNELVQDLVEAGADVGQRAIGSFFLPRDQQKVPPVRQTNYEGLAYLGEYPLAWAACCANEAVYNLLLDSGADPDAQDSFGNMILHMVVVCDKLLGRASVFREMLELSSREFWRYSNITCSAYPLNALDTLLPDGRTRAFKHARWRYHSTASRREMEDKKFLKRLMILMLHLLLLSVSVYLRHSSAEADANPDWGLQVTDARSGTRLACELGTILSTLCYIIHEPAKFIFLASNLLLLLCIPARLSKQTMLEEAILLFLLPGSWFLLMFFAGAVKLTGPFVTMIYSMITGDMFTFGIIYCIVLFGFSQSFYFLYKGFPNVQSTLFSSYPSTWMALFQITLGDYSYTDLGQTTYPNLSKTVFALFMVFVPILLLNMLIAMMGNTYAHWAKIVVSLERSVSQEDAHKYLQEYSIGLGPSDDPRYEQRGRVGKVTIAELRRRGMSGEDLRRLMWGRVSISTPTRAPRPVPPPEVVKDAAGVGDAQQQQTPDILVTGVQKNTSNNQNLLQTYQPNPQTNQLRTETTGPKPTLNIKQTPNSSPKEAKEQVFRDYMKELVTKSEVIAPESPELKTLAEKASELSGIPEIDISVSTAVKSARSVVAGAMSGLFGRIKLQNHLYVLFYACNPCNTHIVKAKIFKTAIKMETNIKIIIQIRQTKISHQINCNNKRQEF</sequence>
<feature type="repeat" description="ANK" evidence="13">
    <location>
        <begin position="184"/>
        <end position="216"/>
    </location>
</feature>
<feature type="compositionally biased region" description="Polar residues" evidence="14">
    <location>
        <begin position="644"/>
        <end position="675"/>
    </location>
</feature>
<evidence type="ECO:0000256" key="7">
    <source>
        <dbReference type="ARBA" id="ARBA00022737"/>
    </source>
</evidence>
<evidence type="ECO:0000313" key="18">
    <source>
        <dbReference type="Proteomes" id="UP000324832"/>
    </source>
</evidence>
<proteinExistence type="predicted"/>
<gene>
    <name evidence="17" type="ORF">LSINAPIS_LOCUS226</name>
</gene>
<keyword evidence="9 15" id="KW-1133">Transmembrane helix</keyword>
<dbReference type="AlphaFoldDB" id="A0A5E4PM77"/>
<dbReference type="InterPro" id="IPR036770">
    <property type="entry name" value="Ankyrin_rpt-contain_sf"/>
</dbReference>
<evidence type="ECO:0000256" key="10">
    <source>
        <dbReference type="ARBA" id="ARBA00023065"/>
    </source>
</evidence>
<dbReference type="Proteomes" id="UP000324832">
    <property type="component" value="Unassembled WGS sequence"/>
</dbReference>
<name>A0A5E4PM77_9NEOP</name>
<dbReference type="EMBL" id="FZQP02000003">
    <property type="protein sequence ID" value="VVC86396.1"/>
    <property type="molecule type" value="Genomic_DNA"/>
</dbReference>
<evidence type="ECO:0000256" key="3">
    <source>
        <dbReference type="ARBA" id="ARBA00022475"/>
    </source>
</evidence>
<dbReference type="PANTHER" id="PTHR10582:SF2">
    <property type="entry name" value="INACTIVE"/>
    <property type="match status" value="1"/>
</dbReference>
<dbReference type="InterPro" id="IPR024862">
    <property type="entry name" value="TRPV"/>
</dbReference>
<keyword evidence="12" id="KW-0407">Ion channel</keyword>
<dbReference type="GO" id="GO:0005262">
    <property type="term" value="F:calcium channel activity"/>
    <property type="evidence" value="ECO:0007669"/>
    <property type="project" value="UniProtKB-KW"/>
</dbReference>
<keyword evidence="3" id="KW-1003">Cell membrane</keyword>
<feature type="domain" description="Ion transport" evidence="16">
    <location>
        <begin position="401"/>
        <end position="524"/>
    </location>
</feature>
<keyword evidence="7" id="KW-0677">Repeat</keyword>
<dbReference type="SUPFAM" id="SSF48403">
    <property type="entry name" value="Ankyrin repeat"/>
    <property type="match status" value="1"/>
</dbReference>
<organism evidence="17 18">
    <name type="scientific">Leptidea sinapis</name>
    <dbReference type="NCBI Taxonomy" id="189913"/>
    <lineage>
        <taxon>Eukaryota</taxon>
        <taxon>Metazoa</taxon>
        <taxon>Ecdysozoa</taxon>
        <taxon>Arthropoda</taxon>
        <taxon>Hexapoda</taxon>
        <taxon>Insecta</taxon>
        <taxon>Pterygota</taxon>
        <taxon>Neoptera</taxon>
        <taxon>Endopterygota</taxon>
        <taxon>Lepidoptera</taxon>
        <taxon>Glossata</taxon>
        <taxon>Ditrysia</taxon>
        <taxon>Papilionoidea</taxon>
        <taxon>Pieridae</taxon>
        <taxon>Dismorphiinae</taxon>
        <taxon>Leptidea</taxon>
    </lineage>
</organism>
<dbReference type="Gene3D" id="1.25.40.20">
    <property type="entry name" value="Ankyrin repeat-containing domain"/>
    <property type="match status" value="1"/>
</dbReference>
<keyword evidence="6 15" id="KW-0812">Transmembrane</keyword>
<dbReference type="GO" id="GO:0034703">
    <property type="term" value="C:cation channel complex"/>
    <property type="evidence" value="ECO:0007669"/>
    <property type="project" value="UniProtKB-ARBA"/>
</dbReference>
<evidence type="ECO:0000256" key="1">
    <source>
        <dbReference type="ARBA" id="ARBA00004651"/>
    </source>
</evidence>
<dbReference type="InterPro" id="IPR005821">
    <property type="entry name" value="Ion_trans_dom"/>
</dbReference>
<dbReference type="Pfam" id="PF00023">
    <property type="entry name" value="Ank"/>
    <property type="match status" value="1"/>
</dbReference>
<dbReference type="PANTHER" id="PTHR10582">
    <property type="entry name" value="TRANSIENT RECEPTOR POTENTIAL ION CHANNEL PROTEIN"/>
    <property type="match status" value="1"/>
</dbReference>
<evidence type="ECO:0000256" key="4">
    <source>
        <dbReference type="ARBA" id="ARBA00022568"/>
    </source>
</evidence>
<protein>
    <recommendedName>
        <fullName evidence="16">Ion transport domain-containing protein</fullName>
    </recommendedName>
</protein>
<evidence type="ECO:0000256" key="9">
    <source>
        <dbReference type="ARBA" id="ARBA00022989"/>
    </source>
</evidence>
<evidence type="ECO:0000256" key="15">
    <source>
        <dbReference type="SAM" id="Phobius"/>
    </source>
</evidence>
<dbReference type="InterPro" id="IPR002110">
    <property type="entry name" value="Ankyrin_rpt"/>
</dbReference>
<evidence type="ECO:0000256" key="12">
    <source>
        <dbReference type="ARBA" id="ARBA00023303"/>
    </source>
</evidence>
<keyword evidence="5" id="KW-0107">Calcium channel</keyword>
<keyword evidence="4" id="KW-0109">Calcium transport</keyword>
<keyword evidence="8" id="KW-0106">Calcium</keyword>
<feature type="transmembrane region" description="Helical" evidence="15">
    <location>
        <begin position="430"/>
        <end position="451"/>
    </location>
</feature>
<dbReference type="PROSITE" id="PS50297">
    <property type="entry name" value="ANK_REP_REGION"/>
    <property type="match status" value="1"/>
</dbReference>
<evidence type="ECO:0000256" key="6">
    <source>
        <dbReference type="ARBA" id="ARBA00022692"/>
    </source>
</evidence>
<reference evidence="17 18" key="1">
    <citation type="submission" date="2017-07" db="EMBL/GenBank/DDBJ databases">
        <authorList>
            <person name="Talla V."/>
            <person name="Backstrom N."/>
        </authorList>
    </citation>
    <scope>NUCLEOTIDE SEQUENCE [LARGE SCALE GENOMIC DNA]</scope>
</reference>
<comment type="subcellular location">
    <subcellularLocation>
        <location evidence="1">Cell membrane</location>
        <topology evidence="1">Multi-pass membrane protein</topology>
    </subcellularLocation>
</comment>
<evidence type="ECO:0000259" key="16">
    <source>
        <dbReference type="Pfam" id="PF00520"/>
    </source>
</evidence>
<evidence type="ECO:0000256" key="14">
    <source>
        <dbReference type="SAM" id="MobiDB-lite"/>
    </source>
</evidence>
<feature type="region of interest" description="Disordered" evidence="14">
    <location>
        <begin position="644"/>
        <end position="680"/>
    </location>
</feature>
<dbReference type="GO" id="GO:0005886">
    <property type="term" value="C:plasma membrane"/>
    <property type="evidence" value="ECO:0007669"/>
    <property type="project" value="UniProtKB-SubCell"/>
</dbReference>
<evidence type="ECO:0000256" key="13">
    <source>
        <dbReference type="PROSITE-ProRule" id="PRU00023"/>
    </source>
</evidence>
<keyword evidence="18" id="KW-1185">Reference proteome</keyword>
<feature type="repeat" description="ANK" evidence="13">
    <location>
        <begin position="126"/>
        <end position="158"/>
    </location>
</feature>
<feature type="transmembrane region" description="Helical" evidence="15">
    <location>
        <begin position="497"/>
        <end position="517"/>
    </location>
</feature>
<evidence type="ECO:0000256" key="2">
    <source>
        <dbReference type="ARBA" id="ARBA00022448"/>
    </source>
</evidence>
<dbReference type="PROSITE" id="PS50088">
    <property type="entry name" value="ANK_REPEAT"/>
    <property type="match status" value="2"/>
</dbReference>
<dbReference type="SMART" id="SM00248">
    <property type="entry name" value="ANK"/>
    <property type="match status" value="2"/>
</dbReference>
<feature type="transmembrane region" description="Helical" evidence="15">
    <location>
        <begin position="392"/>
        <end position="410"/>
    </location>
</feature>
<evidence type="ECO:0000256" key="11">
    <source>
        <dbReference type="ARBA" id="ARBA00023136"/>
    </source>
</evidence>
<dbReference type="Gene3D" id="1.10.287.70">
    <property type="match status" value="1"/>
</dbReference>
<accession>A0A5E4PM77</accession>
<keyword evidence="2" id="KW-0813">Transport</keyword>